<organism evidence="2 3">
    <name type="scientific">Stephania yunnanensis</name>
    <dbReference type="NCBI Taxonomy" id="152371"/>
    <lineage>
        <taxon>Eukaryota</taxon>
        <taxon>Viridiplantae</taxon>
        <taxon>Streptophyta</taxon>
        <taxon>Embryophyta</taxon>
        <taxon>Tracheophyta</taxon>
        <taxon>Spermatophyta</taxon>
        <taxon>Magnoliopsida</taxon>
        <taxon>Ranunculales</taxon>
        <taxon>Menispermaceae</taxon>
        <taxon>Menispermoideae</taxon>
        <taxon>Cissampelideae</taxon>
        <taxon>Stephania</taxon>
    </lineage>
</organism>
<comment type="caution">
    <text evidence="2">The sequence shown here is derived from an EMBL/GenBank/DDBJ whole genome shotgun (WGS) entry which is preliminary data.</text>
</comment>
<dbReference type="AlphaFoldDB" id="A0AAP0EM86"/>
<dbReference type="EMBL" id="JBBNAF010000012">
    <property type="protein sequence ID" value="KAK9093153.1"/>
    <property type="molecule type" value="Genomic_DNA"/>
</dbReference>
<name>A0AAP0EM86_9MAGN</name>
<reference evidence="2 3" key="1">
    <citation type="submission" date="2024-01" db="EMBL/GenBank/DDBJ databases">
        <title>Genome assemblies of Stephania.</title>
        <authorList>
            <person name="Yang L."/>
        </authorList>
    </citation>
    <scope>NUCLEOTIDE SEQUENCE [LARGE SCALE GENOMIC DNA]</scope>
    <source>
        <strain evidence="2">YNDBR</strain>
        <tissue evidence="2">Leaf</tissue>
    </source>
</reference>
<gene>
    <name evidence="2" type="ORF">Syun_028064</name>
</gene>
<evidence type="ECO:0000313" key="3">
    <source>
        <dbReference type="Proteomes" id="UP001420932"/>
    </source>
</evidence>
<proteinExistence type="predicted"/>
<evidence type="ECO:0000313" key="2">
    <source>
        <dbReference type="EMBL" id="KAK9093153.1"/>
    </source>
</evidence>
<protein>
    <submittedName>
        <fullName evidence="2">Uncharacterized protein</fullName>
    </submittedName>
</protein>
<dbReference type="Proteomes" id="UP001420932">
    <property type="component" value="Unassembled WGS sequence"/>
</dbReference>
<sequence>MVGDRMKARSPNHEKDLDTTTLLNGATDILGDDAPPLRISGPPKPNDGKVADGTAKTQPMLQLLNFRHESLEIASLRVLLVYIRIGYHFGPIGKECLDLWPRIASVANAIV</sequence>
<feature type="region of interest" description="Disordered" evidence="1">
    <location>
        <begin position="30"/>
        <end position="54"/>
    </location>
</feature>
<keyword evidence="3" id="KW-1185">Reference proteome</keyword>
<accession>A0AAP0EM86</accession>
<evidence type="ECO:0000256" key="1">
    <source>
        <dbReference type="SAM" id="MobiDB-lite"/>
    </source>
</evidence>